<evidence type="ECO:0000313" key="2">
    <source>
        <dbReference type="EMBL" id="SHM45084.1"/>
    </source>
</evidence>
<protein>
    <submittedName>
        <fullName evidence="2">Uncharacterized conserved protein, DUF1800 family</fullName>
    </submittedName>
</protein>
<dbReference type="AlphaFoldDB" id="A0A1M7IW98"/>
<dbReference type="Proteomes" id="UP000184123">
    <property type="component" value="Unassembled WGS sequence"/>
</dbReference>
<name>A0A1M7IW98_9GAMM</name>
<proteinExistence type="predicted"/>
<dbReference type="OrthoDB" id="9772295at2"/>
<dbReference type="EMBL" id="BJXU01000079">
    <property type="protein sequence ID" value="GEN24216.1"/>
    <property type="molecule type" value="Genomic_DNA"/>
</dbReference>
<dbReference type="InterPro" id="IPR014917">
    <property type="entry name" value="DUF1800"/>
</dbReference>
<reference evidence="1 4" key="2">
    <citation type="submission" date="2019-07" db="EMBL/GenBank/DDBJ databases">
        <title>Whole genome shotgun sequence of Halomonas cupida NBRC 102219.</title>
        <authorList>
            <person name="Hosoyama A."/>
            <person name="Uohara A."/>
            <person name="Ohji S."/>
            <person name="Ichikawa N."/>
        </authorList>
    </citation>
    <scope>NUCLEOTIDE SEQUENCE [LARGE SCALE GENOMIC DNA]</scope>
    <source>
        <strain evidence="1 4">NBRC 102219</strain>
    </source>
</reference>
<accession>A0A1M7IW98</accession>
<evidence type="ECO:0000313" key="4">
    <source>
        <dbReference type="Proteomes" id="UP000321726"/>
    </source>
</evidence>
<dbReference type="Pfam" id="PF08811">
    <property type="entry name" value="DUF1800"/>
    <property type="match status" value="1"/>
</dbReference>
<evidence type="ECO:0000313" key="1">
    <source>
        <dbReference type="EMBL" id="GEN24216.1"/>
    </source>
</evidence>
<evidence type="ECO:0000313" key="3">
    <source>
        <dbReference type="Proteomes" id="UP000184123"/>
    </source>
</evidence>
<dbReference type="EMBL" id="FRCA01000008">
    <property type="protein sequence ID" value="SHM45084.1"/>
    <property type="molecule type" value="Genomic_DNA"/>
</dbReference>
<sequence>MEDNLHNAVIAANRFGLGARPDELEEIAHDPKEWVLAQLEQPAPLIDSLEGLDSSPDYLSRFAEFRQERRSSRQQAKQGEDSNLPRFPERFYSDVFAEVQLRGVQQCTTDTPVHERLVMLWSNHFTVSGETQRVRLLAGAFEREAIRPNVCEDFSTLLLGAEQHPAMLLYLDNEASIGPGSNMGRAHNQRVEQGKGRKVGINENLAREIMELHTLSVHGDYRQQDVIELARALTGWRTRLQVENNAATQELSPWGSVFQQGTHEPGNRELLGETFDQQGLAQGRHMLRFLADQPATARFVATKLARHYVADDPPEVLVEDLARSFVRNKGQLLAVYRELFTHELAWQSETRKFRRPDEYLIALHRALSTVPAEEGNRWRSEVHLLGQTPFIPGTPEGWGDTADDWVGTDALWKRLEIAQRYAYQLDSPPDPMSLAQNSLGPQLREATQQAIAQSNLRQATAILLASPEFQWR</sequence>
<dbReference type="Proteomes" id="UP000321726">
    <property type="component" value="Unassembled WGS sequence"/>
</dbReference>
<keyword evidence="4" id="KW-1185">Reference proteome</keyword>
<dbReference type="STRING" id="44933.SAMN05660971_03009"/>
<gene>
    <name evidence="1" type="ORF">HCU01_21650</name>
    <name evidence="2" type="ORF">SAMN05660971_03009</name>
</gene>
<organism evidence="2 3">
    <name type="scientific">Halomonas cupida</name>
    <dbReference type="NCBI Taxonomy" id="44933"/>
    <lineage>
        <taxon>Bacteria</taxon>
        <taxon>Pseudomonadati</taxon>
        <taxon>Pseudomonadota</taxon>
        <taxon>Gammaproteobacteria</taxon>
        <taxon>Oceanospirillales</taxon>
        <taxon>Halomonadaceae</taxon>
        <taxon>Halomonas</taxon>
    </lineage>
</organism>
<reference evidence="2 3" key="1">
    <citation type="submission" date="2016-11" db="EMBL/GenBank/DDBJ databases">
        <authorList>
            <person name="Jaros S."/>
            <person name="Januszkiewicz K."/>
            <person name="Wedrychowicz H."/>
        </authorList>
    </citation>
    <scope>NUCLEOTIDE SEQUENCE [LARGE SCALE GENOMIC DNA]</scope>
    <source>
        <strain evidence="2 3">DSM 4740</strain>
    </source>
</reference>
<dbReference type="RefSeq" id="WP_073436033.1">
    <property type="nucleotide sequence ID" value="NZ_BJXU01000079.1"/>
</dbReference>